<dbReference type="PANTHER" id="PTHR21015">
    <property type="entry name" value="UDP-N-ACETYLGLUCOSAMINE--N-ACETYLMURAMYL-(PENTAPEPTIDE) PYROPHOSPHORYL-UNDECAPRENOL N-ACETYLGLUCOSAMINE TRANSFERASE 1"/>
    <property type="match status" value="1"/>
</dbReference>
<evidence type="ECO:0000313" key="2">
    <source>
        <dbReference type="EMBL" id="GAA4720678.1"/>
    </source>
</evidence>
<sequence length="340" mass="36618">MIGYYAHHRGAGHLTRMRSIAAALEEPLWGLSSAAPPYGWDGGWTTLARDDDPDPGSLADRDPTAHGVLHWAPTHHEGLARRSAQLAAWAADEHPRALVVDVSVEVSLLARLCGVPTVVVAMPGLRDDPPHRLAYDSADALLAPWPRGAHDLHWPDHWFAKAWFVGAISRFDDRRVPEPVATRASDPTVLVLWGAGGRSTTAEQLHEAQAATPGWTWVERSPGTTGSDELWDELQAADVVVTHAGQNAVAEVAAARRPAVVVAQPRPHDEQVATARRIDDWRIAVGCQAWPPAHEWPELLDRALARGGQGWSRWSTGDGATRVAAHLAGLTCPGVPDAGS</sequence>
<comment type="caution">
    <text evidence="2">The sequence shown here is derived from an EMBL/GenBank/DDBJ whole genome shotgun (WGS) entry which is preliminary data.</text>
</comment>
<dbReference type="PANTHER" id="PTHR21015:SF22">
    <property type="entry name" value="GLYCOSYLTRANSFERASE"/>
    <property type="match status" value="1"/>
</dbReference>
<dbReference type="EMBL" id="BAABLO010000004">
    <property type="protein sequence ID" value="GAA4720678.1"/>
    <property type="molecule type" value="Genomic_DNA"/>
</dbReference>
<dbReference type="SUPFAM" id="SSF53756">
    <property type="entry name" value="UDP-Glycosyltransferase/glycogen phosphorylase"/>
    <property type="match status" value="1"/>
</dbReference>
<name>A0ABP8Y5H8_9MICO</name>
<proteinExistence type="predicted"/>
<reference evidence="3" key="1">
    <citation type="journal article" date="2019" name="Int. J. Syst. Evol. Microbiol.">
        <title>The Global Catalogue of Microorganisms (GCM) 10K type strain sequencing project: providing services to taxonomists for standard genome sequencing and annotation.</title>
        <authorList>
            <consortium name="The Broad Institute Genomics Platform"/>
            <consortium name="The Broad Institute Genome Sequencing Center for Infectious Disease"/>
            <person name="Wu L."/>
            <person name="Ma J."/>
        </authorList>
    </citation>
    <scope>NUCLEOTIDE SEQUENCE [LARGE SCALE GENOMIC DNA]</scope>
    <source>
        <strain evidence="3">JCM 18961</strain>
    </source>
</reference>
<evidence type="ECO:0000313" key="3">
    <source>
        <dbReference type="Proteomes" id="UP001500556"/>
    </source>
</evidence>
<protein>
    <recommendedName>
        <fullName evidence="1">Glycosyl transferase family 28 C-terminal domain-containing protein</fullName>
    </recommendedName>
</protein>
<accession>A0ABP8Y5H8</accession>
<dbReference type="Proteomes" id="UP001500556">
    <property type="component" value="Unassembled WGS sequence"/>
</dbReference>
<dbReference type="Gene3D" id="3.40.50.2000">
    <property type="entry name" value="Glycogen Phosphorylase B"/>
    <property type="match status" value="1"/>
</dbReference>
<gene>
    <name evidence="2" type="ORF">GCM10025782_17800</name>
</gene>
<feature type="domain" description="Glycosyl transferase family 28 C-terminal" evidence="1">
    <location>
        <begin position="229"/>
        <end position="276"/>
    </location>
</feature>
<keyword evidence="3" id="KW-1185">Reference proteome</keyword>
<organism evidence="2 3">
    <name type="scientific">Pedococcus ginsenosidimutans</name>
    <dbReference type="NCBI Taxonomy" id="490570"/>
    <lineage>
        <taxon>Bacteria</taxon>
        <taxon>Bacillati</taxon>
        <taxon>Actinomycetota</taxon>
        <taxon>Actinomycetes</taxon>
        <taxon>Micrococcales</taxon>
        <taxon>Intrasporangiaceae</taxon>
        <taxon>Pedococcus</taxon>
    </lineage>
</organism>
<dbReference type="RefSeq" id="WP_345502581.1">
    <property type="nucleotide sequence ID" value="NZ_BAABLO010000004.1"/>
</dbReference>
<dbReference type="InterPro" id="IPR007235">
    <property type="entry name" value="Glyco_trans_28_C"/>
</dbReference>
<evidence type="ECO:0000259" key="1">
    <source>
        <dbReference type="Pfam" id="PF04101"/>
    </source>
</evidence>
<dbReference type="Pfam" id="PF04101">
    <property type="entry name" value="Glyco_tran_28_C"/>
    <property type="match status" value="1"/>
</dbReference>